<evidence type="ECO:0000256" key="4">
    <source>
        <dbReference type="ARBA" id="ARBA00022989"/>
    </source>
</evidence>
<comment type="subcellular location">
    <subcellularLocation>
        <location evidence="1">Membrane</location>
        <topology evidence="1">Multi-pass membrane protein</topology>
    </subcellularLocation>
</comment>
<evidence type="ECO:0000256" key="2">
    <source>
        <dbReference type="ARBA" id="ARBA00022448"/>
    </source>
</evidence>
<feature type="compositionally biased region" description="Basic and acidic residues" evidence="6">
    <location>
        <begin position="8"/>
        <end position="21"/>
    </location>
</feature>
<feature type="transmembrane region" description="Helical" evidence="7">
    <location>
        <begin position="404"/>
        <end position="425"/>
    </location>
</feature>
<reference evidence="9" key="1">
    <citation type="submission" date="2023-06" db="EMBL/GenBank/DDBJ databases">
        <title>Conoideocrella luteorostrata (Hypocreales: Clavicipitaceae), a potential biocontrol fungus for elongate hemlock scale in United States Christmas tree production areas.</title>
        <authorList>
            <person name="Barrett H."/>
            <person name="Lovett B."/>
            <person name="Macias A.M."/>
            <person name="Stajich J.E."/>
            <person name="Kasson M.T."/>
        </authorList>
    </citation>
    <scope>NUCLEOTIDE SEQUENCE</scope>
    <source>
        <strain evidence="9">ARSEF 14590</strain>
    </source>
</reference>
<evidence type="ECO:0000256" key="5">
    <source>
        <dbReference type="ARBA" id="ARBA00023136"/>
    </source>
</evidence>
<dbReference type="InterPro" id="IPR011701">
    <property type="entry name" value="MFS"/>
</dbReference>
<dbReference type="InterPro" id="IPR020846">
    <property type="entry name" value="MFS_dom"/>
</dbReference>
<dbReference type="FunFam" id="1.20.1250.20:FF:000034">
    <property type="entry name" value="MFS general substrate transporter"/>
    <property type="match status" value="1"/>
</dbReference>
<feature type="transmembrane region" description="Helical" evidence="7">
    <location>
        <begin position="281"/>
        <end position="306"/>
    </location>
</feature>
<feature type="transmembrane region" description="Helical" evidence="7">
    <location>
        <begin position="371"/>
        <end position="392"/>
    </location>
</feature>
<feature type="region of interest" description="Disordered" evidence="6">
    <location>
        <begin position="1"/>
        <end position="21"/>
    </location>
</feature>
<evidence type="ECO:0000256" key="3">
    <source>
        <dbReference type="ARBA" id="ARBA00022692"/>
    </source>
</evidence>
<feature type="transmembrane region" description="Helical" evidence="7">
    <location>
        <begin position="212"/>
        <end position="234"/>
    </location>
</feature>
<keyword evidence="2" id="KW-0813">Transport</keyword>
<dbReference type="Gene3D" id="1.20.1250.20">
    <property type="entry name" value="MFS general substrate transporter like domains"/>
    <property type="match status" value="2"/>
</dbReference>
<sequence>METCPPSTDRESHLSEMSDKENAEVSVVEENEAPCYSPQQTRRLVRKIDRKLLPFLCLLYLLSFLDRTNIGNAKLAFLEKDLNMTGKYDYNIAVAIFYPFYVAIEIPSNLAMKRLKPSVWIPSIMVAWGALSLIMGTVKSFPGLLAVRAALGLAEGGLFPGITYYISMWYRRQECGLRIAIFFSAATLAGAFGGLLARGIMEMSDLGGFKGWSWIFIIEGIATVLVAFLAYFVMHDYPATAKFLTASEKDEVFRRLKQDQSVLSDQFKSQFIIHAIKDWKIYVNMVIFCGIFTSVYSVSIFLPTIIKGLGYTNEIAQLLSAPPYISACLCTLFAGYWSDKKSTRGVYIVFFCSIAVLGFALLAGVQNHGVKYFACFLVTAGTYPNVPLSIAWSSNNIGGSVKRGVGIAMVVGFGNLGGIMSSFMFRNDDAPRYISGYASLLGISAMSGACSILMTWYFRKENARRDREYKSPGEYTLDEKLQESEKGENATFFRYML</sequence>
<feature type="transmembrane region" description="Helical" evidence="7">
    <location>
        <begin position="144"/>
        <end position="167"/>
    </location>
</feature>
<feature type="transmembrane region" description="Helical" evidence="7">
    <location>
        <begin position="179"/>
        <end position="200"/>
    </location>
</feature>
<comment type="caution">
    <text evidence="9">The sequence shown here is derived from an EMBL/GenBank/DDBJ whole genome shotgun (WGS) entry which is preliminary data.</text>
</comment>
<keyword evidence="4 7" id="KW-1133">Transmembrane helix</keyword>
<dbReference type="Proteomes" id="UP001251528">
    <property type="component" value="Unassembled WGS sequence"/>
</dbReference>
<gene>
    <name evidence="9" type="ORF">QQS21_000898</name>
</gene>
<name>A0AAJ0CYE8_9HYPO</name>
<feature type="transmembrane region" description="Helical" evidence="7">
    <location>
        <begin position="318"/>
        <end position="338"/>
    </location>
</feature>
<dbReference type="PANTHER" id="PTHR43791:SF57">
    <property type="entry name" value="MAJOR FACILITATOR SUPERFAMILY (MFS) PROFILE DOMAIN-CONTAINING PROTEIN"/>
    <property type="match status" value="1"/>
</dbReference>
<dbReference type="GO" id="GO:0022857">
    <property type="term" value="F:transmembrane transporter activity"/>
    <property type="evidence" value="ECO:0007669"/>
    <property type="project" value="InterPro"/>
</dbReference>
<dbReference type="Pfam" id="PF07690">
    <property type="entry name" value="MFS_1"/>
    <property type="match status" value="1"/>
</dbReference>
<evidence type="ECO:0000256" key="1">
    <source>
        <dbReference type="ARBA" id="ARBA00004141"/>
    </source>
</evidence>
<dbReference type="FunFam" id="1.20.1250.20:FF:000068">
    <property type="entry name" value="MFS general substrate transporter"/>
    <property type="match status" value="1"/>
</dbReference>
<organism evidence="9 10">
    <name type="scientific">Conoideocrella luteorostrata</name>
    <dbReference type="NCBI Taxonomy" id="1105319"/>
    <lineage>
        <taxon>Eukaryota</taxon>
        <taxon>Fungi</taxon>
        <taxon>Dikarya</taxon>
        <taxon>Ascomycota</taxon>
        <taxon>Pezizomycotina</taxon>
        <taxon>Sordariomycetes</taxon>
        <taxon>Hypocreomycetidae</taxon>
        <taxon>Hypocreales</taxon>
        <taxon>Clavicipitaceae</taxon>
        <taxon>Conoideocrella</taxon>
    </lineage>
</organism>
<feature type="transmembrane region" description="Helical" evidence="7">
    <location>
        <begin position="345"/>
        <end position="365"/>
    </location>
</feature>
<proteinExistence type="predicted"/>
<dbReference type="SUPFAM" id="SSF103473">
    <property type="entry name" value="MFS general substrate transporter"/>
    <property type="match status" value="1"/>
</dbReference>
<feature type="transmembrane region" description="Helical" evidence="7">
    <location>
        <begin position="90"/>
        <end position="107"/>
    </location>
</feature>
<evidence type="ECO:0000313" key="9">
    <source>
        <dbReference type="EMBL" id="KAK2616263.1"/>
    </source>
</evidence>
<dbReference type="PROSITE" id="PS50850">
    <property type="entry name" value="MFS"/>
    <property type="match status" value="1"/>
</dbReference>
<dbReference type="PANTHER" id="PTHR43791">
    <property type="entry name" value="PERMEASE-RELATED"/>
    <property type="match status" value="1"/>
</dbReference>
<dbReference type="AlphaFoldDB" id="A0AAJ0CYE8"/>
<evidence type="ECO:0000256" key="6">
    <source>
        <dbReference type="SAM" id="MobiDB-lite"/>
    </source>
</evidence>
<dbReference type="GO" id="GO:0016020">
    <property type="term" value="C:membrane"/>
    <property type="evidence" value="ECO:0007669"/>
    <property type="project" value="UniProtKB-SubCell"/>
</dbReference>
<accession>A0AAJ0CYE8</accession>
<evidence type="ECO:0000259" key="8">
    <source>
        <dbReference type="PROSITE" id="PS50850"/>
    </source>
</evidence>
<keyword evidence="10" id="KW-1185">Reference proteome</keyword>
<feature type="transmembrane region" description="Helical" evidence="7">
    <location>
        <begin position="437"/>
        <end position="458"/>
    </location>
</feature>
<dbReference type="InterPro" id="IPR036259">
    <property type="entry name" value="MFS_trans_sf"/>
</dbReference>
<evidence type="ECO:0000256" key="7">
    <source>
        <dbReference type="SAM" id="Phobius"/>
    </source>
</evidence>
<keyword evidence="3 7" id="KW-0812">Transmembrane</keyword>
<evidence type="ECO:0000313" key="10">
    <source>
        <dbReference type="Proteomes" id="UP001251528"/>
    </source>
</evidence>
<feature type="domain" description="Major facilitator superfamily (MFS) profile" evidence="8">
    <location>
        <begin position="52"/>
        <end position="463"/>
    </location>
</feature>
<keyword evidence="5 7" id="KW-0472">Membrane</keyword>
<dbReference type="EMBL" id="JASWJB010000008">
    <property type="protein sequence ID" value="KAK2616263.1"/>
    <property type="molecule type" value="Genomic_DNA"/>
</dbReference>
<feature type="transmembrane region" description="Helical" evidence="7">
    <location>
        <begin position="52"/>
        <end position="70"/>
    </location>
</feature>
<protein>
    <recommendedName>
        <fullName evidence="8">Major facilitator superfamily (MFS) profile domain-containing protein</fullName>
    </recommendedName>
</protein>
<feature type="transmembrane region" description="Helical" evidence="7">
    <location>
        <begin position="119"/>
        <end position="138"/>
    </location>
</feature>